<dbReference type="EMBL" id="KK107283">
    <property type="protein sequence ID" value="EZA53540.1"/>
    <property type="molecule type" value="Genomic_DNA"/>
</dbReference>
<protein>
    <submittedName>
        <fullName evidence="2">Uncharacterized protein</fullName>
    </submittedName>
</protein>
<proteinExistence type="predicted"/>
<evidence type="ECO:0000313" key="3">
    <source>
        <dbReference type="Proteomes" id="UP000053097"/>
    </source>
</evidence>
<accession>A0A026WBV2</accession>
<name>A0A026WBV2_OOCBI</name>
<organism evidence="2 3">
    <name type="scientific">Ooceraea biroi</name>
    <name type="common">Clonal raider ant</name>
    <name type="synonym">Cerapachys biroi</name>
    <dbReference type="NCBI Taxonomy" id="2015173"/>
    <lineage>
        <taxon>Eukaryota</taxon>
        <taxon>Metazoa</taxon>
        <taxon>Ecdysozoa</taxon>
        <taxon>Arthropoda</taxon>
        <taxon>Hexapoda</taxon>
        <taxon>Insecta</taxon>
        <taxon>Pterygota</taxon>
        <taxon>Neoptera</taxon>
        <taxon>Endopterygota</taxon>
        <taxon>Hymenoptera</taxon>
        <taxon>Apocrita</taxon>
        <taxon>Aculeata</taxon>
        <taxon>Formicoidea</taxon>
        <taxon>Formicidae</taxon>
        <taxon>Dorylinae</taxon>
        <taxon>Ooceraea</taxon>
    </lineage>
</organism>
<feature type="compositionally biased region" description="Basic and acidic residues" evidence="1">
    <location>
        <begin position="1"/>
        <end position="13"/>
    </location>
</feature>
<feature type="region of interest" description="Disordered" evidence="1">
    <location>
        <begin position="1"/>
        <end position="23"/>
    </location>
</feature>
<reference evidence="2 3" key="1">
    <citation type="journal article" date="2014" name="Curr. Biol.">
        <title>The genome of the clonal raider ant Cerapachys biroi.</title>
        <authorList>
            <person name="Oxley P.R."/>
            <person name="Ji L."/>
            <person name="Fetter-Pruneda I."/>
            <person name="McKenzie S.K."/>
            <person name="Li C."/>
            <person name="Hu H."/>
            <person name="Zhang G."/>
            <person name="Kronauer D.J."/>
        </authorList>
    </citation>
    <scope>NUCLEOTIDE SEQUENCE [LARGE SCALE GENOMIC DNA]</scope>
</reference>
<gene>
    <name evidence="2" type="ORF">X777_07008</name>
</gene>
<dbReference type="Proteomes" id="UP000053097">
    <property type="component" value="Unassembled WGS sequence"/>
</dbReference>
<dbReference type="AlphaFoldDB" id="A0A026WBV2"/>
<keyword evidence="3" id="KW-1185">Reference proteome</keyword>
<sequence length="137" mass="14683">MKIRDERNRETRSPVETGATDASVGTARAIPGALWRPCSSALELSARSRVPPSARVTGENFHVGLHTLPRFRTENRDLRRVTFGQSGGVGNRKREVKVPRIRLEAVCNSDFCAAASGASGFALIAAIAGRTGPISIL</sequence>
<evidence type="ECO:0000256" key="1">
    <source>
        <dbReference type="SAM" id="MobiDB-lite"/>
    </source>
</evidence>
<evidence type="ECO:0000313" key="2">
    <source>
        <dbReference type="EMBL" id="EZA53540.1"/>
    </source>
</evidence>